<protein>
    <submittedName>
        <fullName evidence="2">Uncharacterized protein</fullName>
    </submittedName>
</protein>
<feature type="non-terminal residue" evidence="2">
    <location>
        <position position="167"/>
    </location>
</feature>
<feature type="compositionally biased region" description="Basic and acidic residues" evidence="1">
    <location>
        <begin position="133"/>
        <end position="167"/>
    </location>
</feature>
<evidence type="ECO:0000256" key="1">
    <source>
        <dbReference type="SAM" id="MobiDB-lite"/>
    </source>
</evidence>
<feature type="compositionally biased region" description="Basic and acidic residues" evidence="1">
    <location>
        <begin position="50"/>
        <end position="59"/>
    </location>
</feature>
<organism evidence="2">
    <name type="scientific">uncultured Rubrobacteraceae bacterium</name>
    <dbReference type="NCBI Taxonomy" id="349277"/>
    <lineage>
        <taxon>Bacteria</taxon>
        <taxon>Bacillati</taxon>
        <taxon>Actinomycetota</taxon>
        <taxon>Rubrobacteria</taxon>
        <taxon>Rubrobacterales</taxon>
        <taxon>Rubrobacteraceae</taxon>
        <taxon>environmental samples</taxon>
    </lineage>
</organism>
<gene>
    <name evidence="2" type="ORF">AVDCRST_MAG55-3037</name>
</gene>
<proteinExistence type="predicted"/>
<name>A0A6J4Q8U5_9ACTN</name>
<evidence type="ECO:0000313" key="2">
    <source>
        <dbReference type="EMBL" id="CAA9436166.1"/>
    </source>
</evidence>
<reference evidence="2" key="1">
    <citation type="submission" date="2020-02" db="EMBL/GenBank/DDBJ databases">
        <authorList>
            <person name="Meier V. D."/>
        </authorList>
    </citation>
    <scope>NUCLEOTIDE SEQUENCE</scope>
    <source>
        <strain evidence="2">AVDCRST_MAG55</strain>
    </source>
</reference>
<feature type="non-terminal residue" evidence="2">
    <location>
        <position position="1"/>
    </location>
</feature>
<accession>A0A6J4Q8U5</accession>
<feature type="region of interest" description="Disordered" evidence="1">
    <location>
        <begin position="25"/>
        <end position="167"/>
    </location>
</feature>
<feature type="compositionally biased region" description="Basic and acidic residues" evidence="1">
    <location>
        <begin position="91"/>
        <end position="109"/>
    </location>
</feature>
<sequence length="167" mass="18779">ARAAGAAPGGQGAAPAPALRLYLRRDAPGNRGPAQGARRRTLRAGPQVREGFRTPEQRAEGLLTAPHRDPRAGSGGLRHPGAPHPLRFARRRDERGPVLDERRDPEERRLRLRTPRQAHPPRRPPLRGGPGLDQRDLRQRQQDRWRHAGQERGQRPRRLDHLPVRGV</sequence>
<feature type="compositionally biased region" description="Basic residues" evidence="1">
    <location>
        <begin position="110"/>
        <end position="125"/>
    </location>
</feature>
<dbReference type="AlphaFoldDB" id="A0A6J4Q8U5"/>
<dbReference type="EMBL" id="CADCUZ010000153">
    <property type="protein sequence ID" value="CAA9436166.1"/>
    <property type="molecule type" value="Genomic_DNA"/>
</dbReference>